<dbReference type="GO" id="GO:0043565">
    <property type="term" value="F:sequence-specific DNA binding"/>
    <property type="evidence" value="ECO:0007669"/>
    <property type="project" value="InterPro"/>
</dbReference>
<accession>A0A1M7EGH1</accession>
<evidence type="ECO:0000256" key="1">
    <source>
        <dbReference type="ARBA" id="ARBA00023015"/>
    </source>
</evidence>
<evidence type="ECO:0000313" key="5">
    <source>
        <dbReference type="EMBL" id="SHL90823.1"/>
    </source>
</evidence>
<feature type="domain" description="HTH araC/xylS-type" evidence="4">
    <location>
        <begin position="6"/>
        <end position="104"/>
    </location>
</feature>
<dbReference type="SMART" id="SM00342">
    <property type="entry name" value="HTH_ARAC"/>
    <property type="match status" value="1"/>
</dbReference>
<dbReference type="InParanoid" id="A0A1M7EGH1"/>
<dbReference type="Proteomes" id="UP000190911">
    <property type="component" value="Chromosome I"/>
</dbReference>
<evidence type="ECO:0000256" key="2">
    <source>
        <dbReference type="ARBA" id="ARBA00023125"/>
    </source>
</evidence>
<dbReference type="InterPro" id="IPR050204">
    <property type="entry name" value="AraC_XylS_family_regulators"/>
</dbReference>
<keyword evidence="1" id="KW-0805">Transcription regulation</keyword>
<protein>
    <submittedName>
        <fullName evidence="5">AraC-type DNA-binding protein</fullName>
    </submittedName>
</protein>
<dbReference type="OrthoDB" id="6146868at2"/>
<dbReference type="Gene3D" id="1.10.10.60">
    <property type="entry name" value="Homeodomain-like"/>
    <property type="match status" value="2"/>
</dbReference>
<dbReference type="PRINTS" id="PR00032">
    <property type="entry name" value="HTHARAC"/>
</dbReference>
<dbReference type="InterPro" id="IPR018060">
    <property type="entry name" value="HTH_AraC"/>
</dbReference>
<evidence type="ECO:0000256" key="3">
    <source>
        <dbReference type="ARBA" id="ARBA00023163"/>
    </source>
</evidence>
<gene>
    <name evidence="5" type="ORF">SAMN05878437_0204</name>
</gene>
<dbReference type="GO" id="GO:0003700">
    <property type="term" value="F:DNA-binding transcription factor activity"/>
    <property type="evidence" value="ECO:0007669"/>
    <property type="project" value="InterPro"/>
</dbReference>
<name>A0A1M7EGH1_9GAMM</name>
<reference evidence="5 6" key="1">
    <citation type="submission" date="2016-11" db="EMBL/GenBank/DDBJ databases">
        <authorList>
            <person name="Jaros S."/>
            <person name="Januszkiewicz K."/>
            <person name="Wedrychowicz H."/>
        </authorList>
    </citation>
    <scope>NUCLEOTIDE SEQUENCE [LARGE SCALE GENOMIC DNA]</scope>
    <source>
        <strain evidence="5 6">ACAM 12</strain>
    </source>
</reference>
<dbReference type="InterPro" id="IPR020449">
    <property type="entry name" value="Tscrpt_reg_AraC-type_HTH"/>
</dbReference>
<dbReference type="RefSeq" id="WP_079550548.1">
    <property type="nucleotide sequence ID" value="NZ_LT670847.1"/>
</dbReference>
<keyword evidence="6" id="KW-1185">Reference proteome</keyword>
<dbReference type="PROSITE" id="PS01124">
    <property type="entry name" value="HTH_ARAC_FAMILY_2"/>
    <property type="match status" value="1"/>
</dbReference>
<proteinExistence type="predicted"/>
<dbReference type="AlphaFoldDB" id="A0A1M7EGH1"/>
<dbReference type="InterPro" id="IPR009057">
    <property type="entry name" value="Homeodomain-like_sf"/>
</dbReference>
<dbReference type="PANTHER" id="PTHR46796">
    <property type="entry name" value="HTH-TYPE TRANSCRIPTIONAL ACTIVATOR RHAS-RELATED"/>
    <property type="match status" value="1"/>
</dbReference>
<dbReference type="EMBL" id="LT670847">
    <property type="protein sequence ID" value="SHL90823.1"/>
    <property type="molecule type" value="Genomic_DNA"/>
</dbReference>
<dbReference type="STRING" id="29571.SAMN05878437_0204"/>
<dbReference type="PANTHER" id="PTHR46796:SF13">
    <property type="entry name" value="HTH-TYPE TRANSCRIPTIONAL ACTIVATOR RHAS"/>
    <property type="match status" value="1"/>
</dbReference>
<organism evidence="5 6">
    <name type="scientific">Vreelandella subglaciescola</name>
    <dbReference type="NCBI Taxonomy" id="29571"/>
    <lineage>
        <taxon>Bacteria</taxon>
        <taxon>Pseudomonadati</taxon>
        <taxon>Pseudomonadota</taxon>
        <taxon>Gammaproteobacteria</taxon>
        <taxon>Oceanospirillales</taxon>
        <taxon>Halomonadaceae</taxon>
        <taxon>Vreelandella</taxon>
    </lineage>
</organism>
<dbReference type="Pfam" id="PF12833">
    <property type="entry name" value="HTH_18"/>
    <property type="match status" value="1"/>
</dbReference>
<keyword evidence="3" id="KW-0804">Transcription</keyword>
<evidence type="ECO:0000313" key="6">
    <source>
        <dbReference type="Proteomes" id="UP000190911"/>
    </source>
</evidence>
<keyword evidence="2 5" id="KW-0238">DNA-binding</keyword>
<sequence length="275" mass="30810">MLNAMTRAEIWLQDSLSTPLGIDALAAHLGYSTSQIRRQFSHYFGSSPGVYRDRRRLERAAVLLALGSKNIAHIGVACGYQNHSAFSRAFQRTYGETPRCYRSTVRQTLNRLPPPCDMVTRIEQKSSHYAIMRRLYQAPDTLWPLGQPDLHASDLLGMDSRYSEAAPGIALPDLLSQRIGACAETTASRRTDIGLCLVPQSEADSLPLPASYRRLHVEAQHYAIIRLQDISQLDDAVDCLVRDLLRQPVPYHISGKAPYVLWLEGYPELRIPLGP</sequence>
<evidence type="ECO:0000259" key="4">
    <source>
        <dbReference type="PROSITE" id="PS01124"/>
    </source>
</evidence>
<dbReference type="SUPFAM" id="SSF46689">
    <property type="entry name" value="Homeodomain-like"/>
    <property type="match status" value="2"/>
</dbReference>